<protein>
    <recommendedName>
        <fullName evidence="2">EF-hand domain-containing protein</fullName>
    </recommendedName>
</protein>
<evidence type="ECO:0000259" key="2">
    <source>
        <dbReference type="PROSITE" id="PS50222"/>
    </source>
</evidence>
<dbReference type="EMBL" id="JAGTXO010000016">
    <property type="protein sequence ID" value="KAG8463471.1"/>
    <property type="molecule type" value="Genomic_DNA"/>
</dbReference>
<keyword evidence="4" id="KW-1185">Reference proteome</keyword>
<dbReference type="SMART" id="SM00054">
    <property type="entry name" value="EFh"/>
    <property type="match status" value="4"/>
</dbReference>
<dbReference type="GO" id="GO:0005509">
    <property type="term" value="F:calcium ion binding"/>
    <property type="evidence" value="ECO:0007669"/>
    <property type="project" value="InterPro"/>
</dbReference>
<evidence type="ECO:0000313" key="4">
    <source>
        <dbReference type="Proteomes" id="UP000751190"/>
    </source>
</evidence>
<dbReference type="Gene3D" id="1.10.238.10">
    <property type="entry name" value="EF-hand"/>
    <property type="match status" value="2"/>
</dbReference>
<feature type="domain" description="EF-hand" evidence="2">
    <location>
        <begin position="150"/>
        <end position="185"/>
    </location>
</feature>
<dbReference type="PROSITE" id="PS50222">
    <property type="entry name" value="EF_HAND_2"/>
    <property type="match status" value="3"/>
</dbReference>
<reference evidence="3" key="1">
    <citation type="submission" date="2021-05" db="EMBL/GenBank/DDBJ databases">
        <title>The genome of the haptophyte Pavlova lutheri (Diacronema luteri, Pavlovales) - a model for lipid biosynthesis in eukaryotic algae.</title>
        <authorList>
            <person name="Hulatt C.J."/>
            <person name="Posewitz M.C."/>
        </authorList>
    </citation>
    <scope>NUCLEOTIDE SEQUENCE</scope>
    <source>
        <strain evidence="3">NIVA-4/92</strain>
    </source>
</reference>
<name>A0A8J5XDB0_DIALT</name>
<gene>
    <name evidence="3" type="ORF">KFE25_004982</name>
</gene>
<sequence>MAEATSIDKVLRAKLYERFTQMTDAFRACDRDKNGVIDIKDFADVIANLGFARVTRGTIELLASKYDKNGDKLVTYAEFCAAIEGGPVAAAEPARAVLTRADRVEEAFRKQVLAGSTSLRRAFLKLDKDRSAHISPAELERVLRGAGIAVSEDEMAALVAKFDAQRDGRLDVAELSKLLDGGAEYAGNVGKRTALSPAKPAKRART</sequence>
<dbReference type="OrthoDB" id="26525at2759"/>
<evidence type="ECO:0000256" key="1">
    <source>
        <dbReference type="ARBA" id="ARBA00022837"/>
    </source>
</evidence>
<comment type="caution">
    <text evidence="3">The sequence shown here is derived from an EMBL/GenBank/DDBJ whole genome shotgun (WGS) entry which is preliminary data.</text>
</comment>
<dbReference type="InterPro" id="IPR011992">
    <property type="entry name" value="EF-hand-dom_pair"/>
</dbReference>
<dbReference type="Proteomes" id="UP000751190">
    <property type="component" value="Unassembled WGS sequence"/>
</dbReference>
<feature type="domain" description="EF-hand" evidence="2">
    <location>
        <begin position="17"/>
        <end position="52"/>
    </location>
</feature>
<dbReference type="AlphaFoldDB" id="A0A8J5XDB0"/>
<organism evidence="3 4">
    <name type="scientific">Diacronema lutheri</name>
    <name type="common">Unicellular marine alga</name>
    <name type="synonym">Monochrysis lutheri</name>
    <dbReference type="NCBI Taxonomy" id="2081491"/>
    <lineage>
        <taxon>Eukaryota</taxon>
        <taxon>Haptista</taxon>
        <taxon>Haptophyta</taxon>
        <taxon>Pavlovophyceae</taxon>
        <taxon>Pavlovales</taxon>
        <taxon>Pavlovaceae</taxon>
        <taxon>Diacronema</taxon>
    </lineage>
</organism>
<evidence type="ECO:0000313" key="3">
    <source>
        <dbReference type="EMBL" id="KAG8463471.1"/>
    </source>
</evidence>
<dbReference type="SUPFAM" id="SSF47473">
    <property type="entry name" value="EF-hand"/>
    <property type="match status" value="1"/>
</dbReference>
<dbReference type="PANTHER" id="PTHR20875">
    <property type="entry name" value="EF-HAND CALCIUM-BINDING DOMAIN-CONTAINING PROTEIN 6-RELATED"/>
    <property type="match status" value="1"/>
</dbReference>
<dbReference type="InterPro" id="IPR002048">
    <property type="entry name" value="EF_hand_dom"/>
</dbReference>
<dbReference type="Pfam" id="PF13499">
    <property type="entry name" value="EF-hand_7"/>
    <property type="match status" value="2"/>
</dbReference>
<dbReference type="PROSITE" id="PS00018">
    <property type="entry name" value="EF_HAND_1"/>
    <property type="match status" value="2"/>
</dbReference>
<keyword evidence="1" id="KW-0106">Calcium</keyword>
<proteinExistence type="predicted"/>
<dbReference type="InterPro" id="IPR052603">
    <property type="entry name" value="EFCB6"/>
</dbReference>
<dbReference type="InterPro" id="IPR018247">
    <property type="entry name" value="EF_Hand_1_Ca_BS"/>
</dbReference>
<accession>A0A8J5XDB0</accession>
<feature type="domain" description="EF-hand" evidence="2">
    <location>
        <begin position="114"/>
        <end position="149"/>
    </location>
</feature>
<dbReference type="PANTHER" id="PTHR20875:SF0">
    <property type="entry name" value="GH12158P"/>
    <property type="match status" value="1"/>
</dbReference>